<evidence type="ECO:0000313" key="3">
    <source>
        <dbReference type="Proteomes" id="UP000178319"/>
    </source>
</evidence>
<dbReference type="InterPro" id="IPR016047">
    <property type="entry name" value="M23ase_b-sheet_dom"/>
</dbReference>
<sequence>MKKLTTNFGSFRIHLQITKRRGDSSVDPLFLSLSELASVRSGNKISRFFRHFFEHANVRKFVGRNLAAFVVASSVITPNVAAIANTGTFEANTLAEIVQPLSTDVVVQYPTEKVKVNQGYRLFHPGIDLEGVTGDPVHPIMKGHVAKIERSRFAYGNSIIVDHENGYSSRYAHLSSMIVREKEQVDTKTVIGAVGSTGRSTGDHLHLEVYKEGRNVNPQTILPL</sequence>
<accession>A0A1G1V8J1</accession>
<feature type="domain" description="M23ase beta-sheet core" evidence="1">
    <location>
        <begin position="123"/>
        <end position="218"/>
    </location>
</feature>
<gene>
    <name evidence="2" type="ORF">A3D26_02140</name>
</gene>
<reference evidence="2 3" key="1">
    <citation type="journal article" date="2016" name="Nat. Commun.">
        <title>Thousands of microbial genomes shed light on interconnected biogeochemical processes in an aquifer system.</title>
        <authorList>
            <person name="Anantharaman K."/>
            <person name="Brown C.T."/>
            <person name="Hug L.A."/>
            <person name="Sharon I."/>
            <person name="Castelle C.J."/>
            <person name="Probst A.J."/>
            <person name="Thomas B.C."/>
            <person name="Singh A."/>
            <person name="Wilkins M.J."/>
            <person name="Karaoz U."/>
            <person name="Brodie E.L."/>
            <person name="Williams K.H."/>
            <person name="Hubbard S.S."/>
            <person name="Banfield J.F."/>
        </authorList>
    </citation>
    <scope>NUCLEOTIDE SEQUENCE [LARGE SCALE GENOMIC DNA]</scope>
</reference>
<dbReference type="Pfam" id="PF01551">
    <property type="entry name" value="Peptidase_M23"/>
    <property type="match status" value="1"/>
</dbReference>
<dbReference type="AlphaFoldDB" id="A0A1G1V8J1"/>
<dbReference type="PANTHER" id="PTHR21666:SF270">
    <property type="entry name" value="MUREIN HYDROLASE ACTIVATOR ENVC"/>
    <property type="match status" value="1"/>
</dbReference>
<dbReference type="InterPro" id="IPR050570">
    <property type="entry name" value="Cell_wall_metabolism_enzyme"/>
</dbReference>
<dbReference type="Proteomes" id="UP000178319">
    <property type="component" value="Unassembled WGS sequence"/>
</dbReference>
<proteinExistence type="predicted"/>
<dbReference type="Gene3D" id="2.70.70.10">
    <property type="entry name" value="Glucose Permease (Domain IIA)"/>
    <property type="match status" value="1"/>
</dbReference>
<organism evidence="2 3">
    <name type="scientific">Candidatus Blackburnbacteria bacterium RIFCSPHIGHO2_02_FULL_44_20</name>
    <dbReference type="NCBI Taxonomy" id="1797516"/>
    <lineage>
        <taxon>Bacteria</taxon>
        <taxon>Candidatus Blackburniibacteriota</taxon>
    </lineage>
</organism>
<dbReference type="STRING" id="1797516.A3D26_02140"/>
<evidence type="ECO:0000259" key="1">
    <source>
        <dbReference type="Pfam" id="PF01551"/>
    </source>
</evidence>
<dbReference type="CDD" id="cd12797">
    <property type="entry name" value="M23_peptidase"/>
    <property type="match status" value="1"/>
</dbReference>
<protein>
    <recommendedName>
        <fullName evidence="1">M23ase beta-sheet core domain-containing protein</fullName>
    </recommendedName>
</protein>
<evidence type="ECO:0000313" key="2">
    <source>
        <dbReference type="EMBL" id="OGY11745.1"/>
    </source>
</evidence>
<comment type="caution">
    <text evidence="2">The sequence shown here is derived from an EMBL/GenBank/DDBJ whole genome shotgun (WGS) entry which is preliminary data.</text>
</comment>
<dbReference type="EMBL" id="MHBZ01000012">
    <property type="protein sequence ID" value="OGY11745.1"/>
    <property type="molecule type" value="Genomic_DNA"/>
</dbReference>
<dbReference type="SUPFAM" id="SSF51261">
    <property type="entry name" value="Duplicated hybrid motif"/>
    <property type="match status" value="1"/>
</dbReference>
<dbReference type="PANTHER" id="PTHR21666">
    <property type="entry name" value="PEPTIDASE-RELATED"/>
    <property type="match status" value="1"/>
</dbReference>
<dbReference type="GO" id="GO:0004222">
    <property type="term" value="F:metalloendopeptidase activity"/>
    <property type="evidence" value="ECO:0007669"/>
    <property type="project" value="TreeGrafter"/>
</dbReference>
<name>A0A1G1V8J1_9BACT</name>
<dbReference type="InterPro" id="IPR011055">
    <property type="entry name" value="Dup_hybrid_motif"/>
</dbReference>